<dbReference type="InterPro" id="IPR012340">
    <property type="entry name" value="NA-bd_OB-fold"/>
</dbReference>
<accession>A0A0R2QI47</accession>
<evidence type="ECO:0000313" key="1">
    <source>
        <dbReference type="EMBL" id="KRO48690.1"/>
    </source>
</evidence>
<organism evidence="1 2">
    <name type="scientific">Acidimicrobiia bacterium BACL6 MAG-120924-bin43</name>
    <dbReference type="NCBI Taxonomy" id="1655583"/>
    <lineage>
        <taxon>Bacteria</taxon>
        <taxon>Bacillati</taxon>
        <taxon>Actinomycetota</taxon>
        <taxon>Acidimicrobiia</taxon>
        <taxon>acIV cluster</taxon>
    </lineage>
</organism>
<sequence length="121" mass="13162">MGLKNIVKSANKGIRELDAERLVDRFAELNLTPLGEVAVRTKVKVCGEVKRMTMKPRSGIPSMEIVINDGTGQVTVIFSGRRHISGIEHGGCLAVEGVAHRERNSTVFLNPAYTLLPHGAE</sequence>
<comment type="caution">
    <text evidence="1">The sequence shown here is derived from an EMBL/GenBank/DDBJ whole genome shotgun (WGS) entry which is preliminary data.</text>
</comment>
<dbReference type="Proteomes" id="UP000051017">
    <property type="component" value="Unassembled WGS sequence"/>
</dbReference>
<dbReference type="EMBL" id="LIBJ01000068">
    <property type="protein sequence ID" value="KRO48690.1"/>
    <property type="molecule type" value="Genomic_DNA"/>
</dbReference>
<evidence type="ECO:0008006" key="3">
    <source>
        <dbReference type="Google" id="ProtNLM"/>
    </source>
</evidence>
<dbReference type="AlphaFoldDB" id="A0A0R2QI47"/>
<proteinExistence type="predicted"/>
<name>A0A0R2QI47_9ACTN</name>
<dbReference type="Gene3D" id="2.40.50.140">
    <property type="entry name" value="Nucleic acid-binding proteins"/>
    <property type="match status" value="1"/>
</dbReference>
<gene>
    <name evidence="1" type="ORF">ABR75_04810</name>
</gene>
<protein>
    <recommendedName>
        <fullName evidence="3">DNA-binding protein</fullName>
    </recommendedName>
</protein>
<evidence type="ECO:0000313" key="2">
    <source>
        <dbReference type="Proteomes" id="UP000051017"/>
    </source>
</evidence>
<reference evidence="1 2" key="1">
    <citation type="submission" date="2015-10" db="EMBL/GenBank/DDBJ databases">
        <title>Metagenome-Assembled Genomes uncover a global brackish microbiome.</title>
        <authorList>
            <person name="Hugerth L.W."/>
            <person name="Larsson J."/>
            <person name="Alneberg J."/>
            <person name="Lindh M.V."/>
            <person name="Legrand C."/>
            <person name="Pinhassi J."/>
            <person name="Andersson A.F."/>
        </authorList>
    </citation>
    <scope>NUCLEOTIDE SEQUENCE [LARGE SCALE GENOMIC DNA]</scope>
    <source>
        <strain evidence="1">BACL6 MAG-120924-bin43</strain>
    </source>
</reference>